<dbReference type="RefSeq" id="XP_056791076.1">
    <property type="nucleotide sequence ID" value="XM_056933535.1"/>
</dbReference>
<dbReference type="Proteomes" id="UP001148312">
    <property type="component" value="Unassembled WGS sequence"/>
</dbReference>
<accession>A0A9X0BY60</accession>
<evidence type="ECO:0000256" key="3">
    <source>
        <dbReference type="ARBA" id="ARBA00022448"/>
    </source>
</evidence>
<comment type="similarity">
    <text evidence="2">Belongs to the NUP186/NUP192/NUP205 family.</text>
</comment>
<evidence type="ECO:0000256" key="4">
    <source>
        <dbReference type="ARBA" id="ARBA00023242"/>
    </source>
</evidence>
<proteinExistence type="inferred from homology"/>
<evidence type="ECO:0000256" key="5">
    <source>
        <dbReference type="SAM" id="MobiDB-lite"/>
    </source>
</evidence>
<dbReference type="PANTHER" id="PTHR31344:SF0">
    <property type="entry name" value="NUCLEAR PORE COMPLEX PROTEIN NUP205"/>
    <property type="match status" value="1"/>
</dbReference>
<evidence type="ECO:0000256" key="2">
    <source>
        <dbReference type="ARBA" id="ARBA00005892"/>
    </source>
</evidence>
<sequence length="1692" mass="188436">MADLHENLASLRGLYQDLSATTDSSFLNVERLIVELETHIDDFQKLLDKPAKSNGSRQTVLSGKITVAEIEYSINEDFQQGALQLADALNIDELEAAVMFLAAQEDSRILDRPPLITAIMRFHERRHFLLECLRLICRGTCESEEPGIISPLMSDMLARVLKTKNGTMQNASDYTRKALHSLGDIERWLALLGDQIQKASIVGQEEDQDIMEAIEYQRRSLQQQHESLAAVLFYLFQGTYTSAEDFRVLANHLKKLDRLDVLLVHYVPIAIAAFNRHGSSEHGSSTEARSLHGVVTQAKDGQSWRLPQLHASMTALWLAIYSGWYFENHPSDLGPSFDAEREAEERTKTFMTCLDDGALELLLAICSSVNSEQWAEPARSELVALLLKESPISLPDSSHCSAYMKGLLMETLEIFVESCIANMPDAVRRLKSEEDIQRLDQITALREGLTSSTNRAVVEAKTHLETFLMIISFAYEHRVEPAQEWWSDADGNLYGFLQWASKRQTVPRVSAFCEMLCSISEGEENAAAAHRFLTEEEKFLSTKLKRSTNMNWSQMFAELHLYATRVTEKAPVGGHGQQGRQGTLSSRKTGRIDLSEPESPVMLTSYLRLIGHLCKQSAAIRNWMLQNKSFKVAEELLTLCRGPIPTHLRATIFTTLSALMTDRTPGDGFEMWESLNSFLTSALVDEASNLVKAPAHSNHSLWYEQQAFQKIGEAFDQTNAFVTLINSLVTPNTGTSLQPLSLAFPDSLGAAYRMPGIEPYIDFVMGHALSRRGQDLGSHNSRLLTYNCLEFVVTSLRTFNEELVTFLSYSTIVDSAAKAHNLEAYTRMHPFSRVMEWLFNEDVLRSVFSISRVNISEVAQASSDSVLVLTVLRSVEVMNLIMDLQSTYFNIVKPLVKSKFTDHSSVATSSLASFEDSVLNNLSLVPALCLFCGTGHEQLTVTSLSLLEKLTSSRKLNKMSSPELIKWQSSNKIVEVLASEVDVDSVARSLVSMMEPDLRELEYGPKTAGYVIRESLLALLNSCLGMITDRPTVAHLLLGFSCLGNVLDLPSNGLFAQGMSLLHAIIGFLQQYPDEVGGTITSYTVHLKRMAFEVIKHLWSSKLATFFTLSEMRSQAFLVNAFASQQIIGPNTLWNGFPVSADDFWMTDATSALAEYLLYRSHLFSYAATEIRSAAKVSSPTLQASVLSTLLGNSTLDSGELIQHVSVFDLFDFADLDTSRNFHYPQLTFLDDLPIHECVDSERGPLVLFDIAKIDELIQIRKSELFASSPPRPQNEEAFEVEAETLKIFILATNQLRQILHNRYLALRAWAELVTTITTCSVLDDATRPTFILHAIQLILPKLEASIDGDSAESIELARLGETLISQLARACPGTFASRSGDIIDEKLHQLFQVSMRGIMLASGNVALREVFYSICSIYVNRISSQEISHENLRRKSQQMIKTAGPGLVETICDDAYTGQETCRAAALLLLNSLAALDSRTDGVLAESMSQSNYLSLFFDSLRSLPSELRNAQAADTASLLAYYESLLALLQQLSRTKSGATHVIKSGLFESVRESQLFAADPDIGIDIDNPDALRKYYDLLLCVIRVIVSAVLSRGVHNEQIKMQTQTFISENRPCMVGVFKRFAKIGGTTPPPHREALCELVKSFMALVAAADFIEVILTSRPPTLPHPVDMPQFDDPEVQQSTQPTLFS</sequence>
<protein>
    <recommendedName>
        <fullName evidence="8">Nuclear pore complex subunit Nup192</fullName>
    </recommendedName>
</protein>
<comment type="subcellular location">
    <subcellularLocation>
        <location evidence="1">Nucleus</location>
    </subcellularLocation>
</comment>
<evidence type="ECO:0000313" key="6">
    <source>
        <dbReference type="EMBL" id="KAJ5489043.1"/>
    </source>
</evidence>
<evidence type="ECO:0000313" key="7">
    <source>
        <dbReference type="Proteomes" id="UP001148312"/>
    </source>
</evidence>
<reference evidence="6" key="1">
    <citation type="submission" date="2022-12" db="EMBL/GenBank/DDBJ databases">
        <authorList>
            <person name="Petersen C."/>
        </authorList>
    </citation>
    <scope>NUCLEOTIDE SEQUENCE</scope>
    <source>
        <strain evidence="6">IBT 30728</strain>
    </source>
</reference>
<name>A0A9X0BY60_9EURO</name>
<feature type="region of interest" description="Disordered" evidence="5">
    <location>
        <begin position="570"/>
        <end position="591"/>
    </location>
</feature>
<evidence type="ECO:0000256" key="1">
    <source>
        <dbReference type="ARBA" id="ARBA00004123"/>
    </source>
</evidence>
<dbReference type="EMBL" id="JAPWDQ010000004">
    <property type="protein sequence ID" value="KAJ5489043.1"/>
    <property type="molecule type" value="Genomic_DNA"/>
</dbReference>
<dbReference type="GO" id="GO:0006999">
    <property type="term" value="P:nuclear pore organization"/>
    <property type="evidence" value="ECO:0007669"/>
    <property type="project" value="TreeGrafter"/>
</dbReference>
<evidence type="ECO:0008006" key="8">
    <source>
        <dbReference type="Google" id="ProtNLM"/>
    </source>
</evidence>
<keyword evidence="7" id="KW-1185">Reference proteome</keyword>
<dbReference type="PANTHER" id="PTHR31344">
    <property type="entry name" value="NUCLEAR PORE COMPLEX PROTEIN NUP205"/>
    <property type="match status" value="1"/>
</dbReference>
<keyword evidence="4" id="KW-0539">Nucleus</keyword>
<feature type="region of interest" description="Disordered" evidence="5">
    <location>
        <begin position="1670"/>
        <end position="1692"/>
    </location>
</feature>
<organism evidence="6 7">
    <name type="scientific">Penicillium diatomitis</name>
    <dbReference type="NCBI Taxonomy" id="2819901"/>
    <lineage>
        <taxon>Eukaryota</taxon>
        <taxon>Fungi</taxon>
        <taxon>Dikarya</taxon>
        <taxon>Ascomycota</taxon>
        <taxon>Pezizomycotina</taxon>
        <taxon>Eurotiomycetes</taxon>
        <taxon>Eurotiomycetidae</taxon>
        <taxon>Eurotiales</taxon>
        <taxon>Aspergillaceae</taxon>
        <taxon>Penicillium</taxon>
    </lineage>
</organism>
<dbReference type="GO" id="GO:0044611">
    <property type="term" value="C:nuclear pore inner ring"/>
    <property type="evidence" value="ECO:0007669"/>
    <property type="project" value="TreeGrafter"/>
</dbReference>
<feature type="compositionally biased region" description="Polar residues" evidence="5">
    <location>
        <begin position="1682"/>
        <end position="1692"/>
    </location>
</feature>
<dbReference type="InterPro" id="IPR021827">
    <property type="entry name" value="Nup186/Nup192/Nup205"/>
</dbReference>
<gene>
    <name evidence="6" type="ORF">N7539_003933</name>
</gene>
<dbReference type="Pfam" id="PF11894">
    <property type="entry name" value="Nup192"/>
    <property type="match status" value="1"/>
</dbReference>
<reference evidence="6" key="2">
    <citation type="journal article" date="2023" name="IMA Fungus">
        <title>Comparative genomic study of the Penicillium genus elucidates a diverse pangenome and 15 lateral gene transfer events.</title>
        <authorList>
            <person name="Petersen C."/>
            <person name="Sorensen T."/>
            <person name="Nielsen M.R."/>
            <person name="Sondergaard T.E."/>
            <person name="Sorensen J.L."/>
            <person name="Fitzpatrick D.A."/>
            <person name="Frisvad J.C."/>
            <person name="Nielsen K.L."/>
        </authorList>
    </citation>
    <scope>NUCLEOTIDE SEQUENCE</scope>
    <source>
        <strain evidence="6">IBT 30728</strain>
    </source>
</reference>
<dbReference type="GO" id="GO:0017056">
    <property type="term" value="F:structural constituent of nuclear pore"/>
    <property type="evidence" value="ECO:0007669"/>
    <property type="project" value="TreeGrafter"/>
</dbReference>
<dbReference type="GeneID" id="81623784"/>
<comment type="caution">
    <text evidence="6">The sequence shown here is derived from an EMBL/GenBank/DDBJ whole genome shotgun (WGS) entry which is preliminary data.</text>
</comment>
<keyword evidence="3" id="KW-0813">Transport</keyword>